<proteinExistence type="predicted"/>
<evidence type="ECO:0000313" key="3">
    <source>
        <dbReference type="Proteomes" id="UP001188597"/>
    </source>
</evidence>
<feature type="domain" description="Zinc knuckle CX2CX4HX4C" evidence="1">
    <location>
        <begin position="35"/>
        <end position="81"/>
    </location>
</feature>
<name>A0AA89B6L6_9ASTE</name>
<dbReference type="InterPro" id="IPR025836">
    <property type="entry name" value="Zn_knuckle_CX2CX4HX4C"/>
</dbReference>
<evidence type="ECO:0000313" key="2">
    <source>
        <dbReference type="EMBL" id="KAK3029970.1"/>
    </source>
</evidence>
<gene>
    <name evidence="2" type="ORF">RJ639_038775</name>
</gene>
<keyword evidence="3" id="KW-1185">Reference proteome</keyword>
<protein>
    <recommendedName>
        <fullName evidence="1">Zinc knuckle CX2CX4HX4C domain-containing protein</fullName>
    </recommendedName>
</protein>
<dbReference type="InterPro" id="IPR040256">
    <property type="entry name" value="At4g02000-like"/>
</dbReference>
<comment type="caution">
    <text evidence="2">The sequence shown here is derived from an EMBL/GenBank/DDBJ whole genome shotgun (WGS) entry which is preliminary data.</text>
</comment>
<dbReference type="EMBL" id="JAVXUP010000356">
    <property type="protein sequence ID" value="KAK3029970.1"/>
    <property type="molecule type" value="Genomic_DNA"/>
</dbReference>
<dbReference type="Proteomes" id="UP001188597">
    <property type="component" value="Unassembled WGS sequence"/>
</dbReference>
<organism evidence="2 3">
    <name type="scientific">Escallonia herrerae</name>
    <dbReference type="NCBI Taxonomy" id="1293975"/>
    <lineage>
        <taxon>Eukaryota</taxon>
        <taxon>Viridiplantae</taxon>
        <taxon>Streptophyta</taxon>
        <taxon>Embryophyta</taxon>
        <taxon>Tracheophyta</taxon>
        <taxon>Spermatophyta</taxon>
        <taxon>Magnoliopsida</taxon>
        <taxon>eudicotyledons</taxon>
        <taxon>Gunneridae</taxon>
        <taxon>Pentapetalae</taxon>
        <taxon>asterids</taxon>
        <taxon>campanulids</taxon>
        <taxon>Escalloniales</taxon>
        <taxon>Escalloniaceae</taxon>
        <taxon>Escallonia</taxon>
    </lineage>
</organism>
<dbReference type="AlphaFoldDB" id="A0AA89B6L6"/>
<dbReference type="PANTHER" id="PTHR31286:SF167">
    <property type="entry name" value="OS09G0268800 PROTEIN"/>
    <property type="match status" value="1"/>
</dbReference>
<dbReference type="PANTHER" id="PTHR31286">
    <property type="entry name" value="GLYCINE-RICH CELL WALL STRUCTURAL PROTEIN 1.8-LIKE"/>
    <property type="match status" value="1"/>
</dbReference>
<dbReference type="Pfam" id="PF14392">
    <property type="entry name" value="zf-CCHC_4"/>
    <property type="match status" value="1"/>
</dbReference>
<evidence type="ECO:0000259" key="1">
    <source>
        <dbReference type="Pfam" id="PF14392"/>
    </source>
</evidence>
<sequence length="158" mass="18066">MPRIGSKIGRVVEVDFTADGNLAWLRFLRIQVQIDINNPLHTGFYRNKDPNHAVWIRVQYERLPDFCFSYGRLGHTNRGCPHPPIELPENMSSPYGPWLRAESQDSCLRSASWNPIPGDNSSKIHFLYLQSAETIVFRSTKIFFAGFPGSKSWNTPVT</sequence>
<reference evidence="2" key="1">
    <citation type="submission" date="2022-12" db="EMBL/GenBank/DDBJ databases">
        <title>Draft genome assemblies for two species of Escallonia (Escalloniales).</title>
        <authorList>
            <person name="Chanderbali A."/>
            <person name="Dervinis C."/>
            <person name="Anghel I."/>
            <person name="Soltis D."/>
            <person name="Soltis P."/>
            <person name="Zapata F."/>
        </authorList>
    </citation>
    <scope>NUCLEOTIDE SEQUENCE</scope>
    <source>
        <strain evidence="2">UCBG64.0493</strain>
        <tissue evidence="2">Leaf</tissue>
    </source>
</reference>
<accession>A0AA89B6L6</accession>